<dbReference type="STRING" id="706194.SMCARI_019"/>
<keyword evidence="1 7" id="KW-0963">Cytoplasm</keyword>
<sequence length="254" mass="30301">MFLKKKLGQFFLHDKNIAKKIVNSISFKESKNIVEIGPGMGILTQYLLLNNKNLFLIEIDKKYVSYLKMKYPIIKNNIFHKNFLNWKPKDFFLYSFTLIGNFPYNISSQILFYIIKYREYIPECIGMFQKEVADRITSKHMNKNYGKLSVIMQTFYKIEYLFTVNNTVFRPKPNVKSAVVRMLKKKNNINIKDSIFFKIVKTAFLYRRKKLYNSLKILSLSPDFYQNPLLKKRVEQLSVNDFILLTKYASNFFK</sequence>
<dbReference type="PANTHER" id="PTHR11727">
    <property type="entry name" value="DIMETHYLADENOSINE TRANSFERASE"/>
    <property type="match status" value="1"/>
</dbReference>
<evidence type="ECO:0000256" key="7">
    <source>
        <dbReference type="HAMAP-Rule" id="MF_00607"/>
    </source>
</evidence>
<dbReference type="HAMAP" id="MF_00607">
    <property type="entry name" value="16SrRNA_methyltr_A"/>
    <property type="match status" value="1"/>
</dbReference>
<dbReference type="KEGG" id="sum:SMCARI_019"/>
<dbReference type="InterPro" id="IPR020596">
    <property type="entry name" value="rRNA_Ade_Mease_Trfase_CS"/>
</dbReference>
<evidence type="ECO:0000256" key="3">
    <source>
        <dbReference type="ARBA" id="ARBA00022603"/>
    </source>
</evidence>
<evidence type="ECO:0000256" key="5">
    <source>
        <dbReference type="ARBA" id="ARBA00022691"/>
    </source>
</evidence>
<keyword evidence="3 7" id="KW-0489">Methyltransferase</keyword>
<dbReference type="SMART" id="SM00650">
    <property type="entry name" value="rADc"/>
    <property type="match status" value="1"/>
</dbReference>
<keyword evidence="5 7" id="KW-0949">S-adenosyl-L-methionine</keyword>
<accession>E0TJ78</accession>
<dbReference type="InterPro" id="IPR023165">
    <property type="entry name" value="rRNA_Ade_diMease-like_C"/>
</dbReference>
<feature type="binding site" evidence="7 8">
    <location>
        <position position="12"/>
    </location>
    <ligand>
        <name>S-adenosyl-L-methionine</name>
        <dbReference type="ChEBI" id="CHEBI:59789"/>
    </ligand>
</feature>
<dbReference type="EMBL" id="CP002163">
    <property type="protein sequence ID" value="ADM89855.1"/>
    <property type="molecule type" value="Genomic_DNA"/>
</dbReference>
<dbReference type="Gene3D" id="3.40.50.150">
    <property type="entry name" value="Vaccinia Virus protein VP39"/>
    <property type="match status" value="1"/>
</dbReference>
<dbReference type="InterPro" id="IPR029063">
    <property type="entry name" value="SAM-dependent_MTases_sf"/>
</dbReference>
<evidence type="ECO:0000259" key="9">
    <source>
        <dbReference type="SMART" id="SM00650"/>
    </source>
</evidence>
<feature type="binding site" evidence="7 8">
    <location>
        <position position="37"/>
    </location>
    <ligand>
        <name>S-adenosyl-L-methionine</name>
        <dbReference type="ChEBI" id="CHEBI:59789"/>
    </ligand>
</feature>
<feature type="binding site" evidence="7 8">
    <location>
        <position position="101"/>
    </location>
    <ligand>
        <name>S-adenosyl-L-methionine</name>
        <dbReference type="ChEBI" id="CHEBI:59789"/>
    </ligand>
</feature>
<dbReference type="HOGENOM" id="CLU_041220_0_1_10"/>
<dbReference type="GO" id="GO:0052908">
    <property type="term" value="F:16S rRNA (adenine(1518)-N(6)/adenine(1519)-N(6))-dimethyltransferase activity"/>
    <property type="evidence" value="ECO:0007669"/>
    <property type="project" value="UniProtKB-EC"/>
</dbReference>
<dbReference type="InterPro" id="IPR001737">
    <property type="entry name" value="KsgA/Erm"/>
</dbReference>
<name>E0TJ78_KARMC</name>
<dbReference type="GO" id="GO:0005829">
    <property type="term" value="C:cytosol"/>
    <property type="evidence" value="ECO:0007669"/>
    <property type="project" value="TreeGrafter"/>
</dbReference>
<evidence type="ECO:0000256" key="2">
    <source>
        <dbReference type="ARBA" id="ARBA00022552"/>
    </source>
</evidence>
<evidence type="ECO:0000256" key="8">
    <source>
        <dbReference type="PROSITE-ProRule" id="PRU01026"/>
    </source>
</evidence>
<evidence type="ECO:0000313" key="11">
    <source>
        <dbReference type="Proteomes" id="UP000002231"/>
    </source>
</evidence>
<dbReference type="Pfam" id="PF00398">
    <property type="entry name" value="RrnaAD"/>
    <property type="match status" value="1"/>
</dbReference>
<dbReference type="Gene3D" id="1.10.8.100">
    <property type="entry name" value="Ribosomal RNA adenine dimethylase-like, domain 2"/>
    <property type="match status" value="1"/>
</dbReference>
<dbReference type="InterPro" id="IPR020598">
    <property type="entry name" value="rRNA_Ade_methylase_Trfase_N"/>
</dbReference>
<keyword evidence="6 7" id="KW-0694">RNA-binding</keyword>
<dbReference type="SUPFAM" id="SSF53335">
    <property type="entry name" value="S-adenosyl-L-methionine-dependent methyltransferases"/>
    <property type="match status" value="1"/>
</dbReference>
<evidence type="ECO:0000256" key="6">
    <source>
        <dbReference type="ARBA" id="ARBA00022884"/>
    </source>
</evidence>
<evidence type="ECO:0000256" key="4">
    <source>
        <dbReference type="ARBA" id="ARBA00022679"/>
    </source>
</evidence>
<reference evidence="11" key="1">
    <citation type="journal article" date="2010" name="Genome Biol. Evol.">
        <title>Functional convergence in reduced genomes of bacterial symbionts spanning 200 My of evolution.</title>
        <authorList>
            <person name="McCutcheon J.P."/>
            <person name="Moran N.A."/>
        </authorList>
    </citation>
    <scope>NUCLEOTIDE SEQUENCE [LARGE SCALE GENOMIC DNA]</scope>
    <source>
        <strain evidence="11">CARI</strain>
    </source>
</reference>
<organism evidence="10 11">
    <name type="scientific">Karelsulcia muelleri (strain CARI)</name>
    <name type="common">Sulcia muelleri</name>
    <dbReference type="NCBI Taxonomy" id="706194"/>
    <lineage>
        <taxon>Bacteria</taxon>
        <taxon>Pseudomonadati</taxon>
        <taxon>Bacteroidota</taxon>
        <taxon>Flavobacteriia</taxon>
        <taxon>Flavobacteriales</taxon>
        <taxon>Candidatus Karelsulcia</taxon>
    </lineage>
</organism>
<comment type="function">
    <text evidence="7">Specifically dimethylates two adjacent adenosines (A1518 and A1519) in the loop of a conserved hairpin near the 3'-end of 16S rRNA in the 30S particle. May play a critical role in biogenesis of 30S subunits.</text>
</comment>
<dbReference type="PROSITE" id="PS01131">
    <property type="entry name" value="RRNA_A_DIMETH"/>
    <property type="match status" value="1"/>
</dbReference>
<dbReference type="AlphaFoldDB" id="E0TJ78"/>
<comment type="subcellular location">
    <subcellularLocation>
        <location evidence="7">Cytoplasm</location>
    </subcellularLocation>
</comment>
<comment type="caution">
    <text evidence="7 8">Lacks conserved residue(s) required for the propagation of feature annotation.</text>
</comment>
<dbReference type="PROSITE" id="PS51689">
    <property type="entry name" value="SAM_RNA_A_N6_MT"/>
    <property type="match status" value="1"/>
</dbReference>
<dbReference type="GO" id="GO:0003723">
    <property type="term" value="F:RNA binding"/>
    <property type="evidence" value="ECO:0007669"/>
    <property type="project" value="UniProtKB-UniRule"/>
</dbReference>
<dbReference type="PANTHER" id="PTHR11727:SF7">
    <property type="entry name" value="DIMETHYLADENOSINE TRANSFERASE-RELATED"/>
    <property type="match status" value="1"/>
</dbReference>
<dbReference type="NCBIfam" id="TIGR00755">
    <property type="entry name" value="ksgA"/>
    <property type="match status" value="1"/>
</dbReference>
<evidence type="ECO:0000313" key="10">
    <source>
        <dbReference type="EMBL" id="ADM89855.1"/>
    </source>
</evidence>
<keyword evidence="11" id="KW-1185">Reference proteome</keyword>
<feature type="domain" description="Ribosomal RNA adenine methylase transferase N-terminal" evidence="9">
    <location>
        <begin position="17"/>
        <end position="186"/>
    </location>
</feature>
<dbReference type="InterPro" id="IPR011530">
    <property type="entry name" value="rRNA_adenine_dimethylase"/>
</dbReference>
<proteinExistence type="inferred from homology"/>
<gene>
    <name evidence="7" type="primary">rsmA</name>
    <name evidence="7" type="synonym">ksgA</name>
    <name evidence="10" type="ordered locus">SMCARI_019</name>
</gene>
<keyword evidence="2 7" id="KW-0698">rRNA processing</keyword>
<feature type="binding site" evidence="7 8">
    <location>
        <position position="58"/>
    </location>
    <ligand>
        <name>S-adenosyl-L-methionine</name>
        <dbReference type="ChEBI" id="CHEBI:59789"/>
    </ligand>
</feature>
<evidence type="ECO:0000256" key="1">
    <source>
        <dbReference type="ARBA" id="ARBA00022490"/>
    </source>
</evidence>
<dbReference type="EC" id="2.1.1.182" evidence="7"/>
<protein>
    <recommendedName>
        <fullName evidence="7">Ribosomal RNA small subunit methyltransferase A</fullName>
        <ecNumber evidence="7">2.1.1.182</ecNumber>
    </recommendedName>
    <alternativeName>
        <fullName evidence="7">16S rRNA (adenine(1518)-N(6)/adenine(1519)-N(6))-dimethyltransferase</fullName>
    </alternativeName>
    <alternativeName>
        <fullName evidence="7">16S rRNA dimethyladenosine transferase</fullName>
    </alternativeName>
    <alternativeName>
        <fullName evidence="7">16S rRNA dimethylase</fullName>
    </alternativeName>
    <alternativeName>
        <fullName evidence="7">S-adenosylmethionine-6-N', N'-adenosyl(rRNA) dimethyltransferase</fullName>
    </alternativeName>
</protein>
<keyword evidence="4 7" id="KW-0808">Transferase</keyword>
<comment type="catalytic activity">
    <reaction evidence="7">
        <text>adenosine(1518)/adenosine(1519) in 16S rRNA + 4 S-adenosyl-L-methionine = N(6)-dimethyladenosine(1518)/N(6)-dimethyladenosine(1519) in 16S rRNA + 4 S-adenosyl-L-homocysteine + 4 H(+)</text>
        <dbReference type="Rhea" id="RHEA:19609"/>
        <dbReference type="Rhea" id="RHEA-COMP:10232"/>
        <dbReference type="Rhea" id="RHEA-COMP:10233"/>
        <dbReference type="ChEBI" id="CHEBI:15378"/>
        <dbReference type="ChEBI" id="CHEBI:57856"/>
        <dbReference type="ChEBI" id="CHEBI:59789"/>
        <dbReference type="ChEBI" id="CHEBI:74411"/>
        <dbReference type="ChEBI" id="CHEBI:74493"/>
        <dbReference type="EC" id="2.1.1.182"/>
    </reaction>
</comment>
<dbReference type="Proteomes" id="UP000002231">
    <property type="component" value="Chromosome"/>
</dbReference>
<comment type="similarity">
    <text evidence="7">Belongs to the class I-like SAM-binding methyltransferase superfamily. rRNA adenine N(6)-methyltransferase family. RsmA subfamily.</text>
</comment>